<keyword evidence="10" id="KW-1185">Reference proteome</keyword>
<comment type="catalytic activity">
    <reaction evidence="1 5 6">
        <text>[protein]-peptidylproline (omega=180) = [protein]-peptidylproline (omega=0)</text>
        <dbReference type="Rhea" id="RHEA:16237"/>
        <dbReference type="Rhea" id="RHEA-COMP:10747"/>
        <dbReference type="Rhea" id="RHEA-COMP:10748"/>
        <dbReference type="ChEBI" id="CHEBI:83833"/>
        <dbReference type="ChEBI" id="CHEBI:83834"/>
        <dbReference type="EC" id="5.2.1.8"/>
    </reaction>
</comment>
<dbReference type="GO" id="GO:0003755">
    <property type="term" value="F:peptidyl-prolyl cis-trans isomerase activity"/>
    <property type="evidence" value="ECO:0007669"/>
    <property type="project" value="UniProtKB-UniRule"/>
</dbReference>
<sequence>MKKKPAPPVTASTITPLALFSLSLNTALFGWIFYTREPKTPPPPAPSPSPVLWSRELAPYAALGSFMAENNRISDLKWTPEQFAAFQDGFRSSFEGRGLPLDEPAAKLRDAISAKVQSMLEAERPDPVRDYFRFLREKENVKQLPSGLHYRITEEGTGEPPTAADTVVISYAAGLPEGKTLPALSGTRVKAAVKDLLPGLGEGVQLLRVGGKALIYVPPALSFKPRDWPPQLPRDTPLVFFVELHDIAPAR</sequence>
<keyword evidence="3 5" id="KW-0697">Rotamase</keyword>
<evidence type="ECO:0000313" key="10">
    <source>
        <dbReference type="Proteomes" id="UP000290218"/>
    </source>
</evidence>
<feature type="domain" description="PPIase FKBP-type" evidence="8">
    <location>
        <begin position="164"/>
        <end position="248"/>
    </location>
</feature>
<dbReference type="PANTHER" id="PTHR43811">
    <property type="entry name" value="FKBP-TYPE PEPTIDYL-PROLYL CIS-TRANS ISOMERASE FKPA"/>
    <property type="match status" value="1"/>
</dbReference>
<evidence type="ECO:0000256" key="6">
    <source>
        <dbReference type="RuleBase" id="RU003915"/>
    </source>
</evidence>
<evidence type="ECO:0000313" key="9">
    <source>
        <dbReference type="EMBL" id="RXK53834.1"/>
    </source>
</evidence>
<dbReference type="AlphaFoldDB" id="A0A4Q1C5U9"/>
<name>A0A4Q1C5U9_9BACT</name>
<dbReference type="InterPro" id="IPR046357">
    <property type="entry name" value="PPIase_dom_sf"/>
</dbReference>
<keyword evidence="7" id="KW-0472">Membrane</keyword>
<dbReference type="PROSITE" id="PS50059">
    <property type="entry name" value="FKBP_PPIASE"/>
    <property type="match status" value="1"/>
</dbReference>
<dbReference type="PANTHER" id="PTHR43811:SF19">
    <property type="entry name" value="39 KDA FK506-BINDING NUCLEAR PROTEIN"/>
    <property type="match status" value="1"/>
</dbReference>
<dbReference type="RefSeq" id="WP_129049866.1">
    <property type="nucleotide sequence ID" value="NZ_SDHX01000002.1"/>
</dbReference>
<protein>
    <recommendedName>
        <fullName evidence="6">Peptidyl-prolyl cis-trans isomerase</fullName>
        <ecNumber evidence="6">5.2.1.8</ecNumber>
    </recommendedName>
</protein>
<reference evidence="9 10" key="1">
    <citation type="submission" date="2019-01" db="EMBL/GenBank/DDBJ databases">
        <title>Lacunisphaera sp. strain TWA-58.</title>
        <authorList>
            <person name="Chen W.-M."/>
        </authorList>
    </citation>
    <scope>NUCLEOTIDE SEQUENCE [LARGE SCALE GENOMIC DNA]</scope>
    <source>
        <strain evidence="9 10">TWA-58</strain>
    </source>
</reference>
<dbReference type="Proteomes" id="UP000290218">
    <property type="component" value="Unassembled WGS sequence"/>
</dbReference>
<dbReference type="EMBL" id="SDHX01000002">
    <property type="protein sequence ID" value="RXK53834.1"/>
    <property type="molecule type" value="Genomic_DNA"/>
</dbReference>
<dbReference type="OrthoDB" id="194651at2"/>
<feature type="transmembrane region" description="Helical" evidence="7">
    <location>
        <begin position="12"/>
        <end position="34"/>
    </location>
</feature>
<accession>A0A4Q1C5U9</accession>
<evidence type="ECO:0000256" key="3">
    <source>
        <dbReference type="ARBA" id="ARBA00023110"/>
    </source>
</evidence>
<evidence type="ECO:0000256" key="5">
    <source>
        <dbReference type="PROSITE-ProRule" id="PRU00277"/>
    </source>
</evidence>
<evidence type="ECO:0000256" key="2">
    <source>
        <dbReference type="ARBA" id="ARBA00006577"/>
    </source>
</evidence>
<comment type="similarity">
    <text evidence="2 6">Belongs to the FKBP-type PPIase family.</text>
</comment>
<proteinExistence type="inferred from homology"/>
<dbReference type="SUPFAM" id="SSF54534">
    <property type="entry name" value="FKBP-like"/>
    <property type="match status" value="1"/>
</dbReference>
<evidence type="ECO:0000259" key="8">
    <source>
        <dbReference type="PROSITE" id="PS50059"/>
    </source>
</evidence>
<gene>
    <name evidence="9" type="ORF">ESB00_19320</name>
</gene>
<dbReference type="InterPro" id="IPR001179">
    <property type="entry name" value="PPIase_FKBP_dom"/>
</dbReference>
<organism evidence="9 10">
    <name type="scientific">Oleiharenicola lentus</name>
    <dbReference type="NCBI Taxonomy" id="2508720"/>
    <lineage>
        <taxon>Bacteria</taxon>
        <taxon>Pseudomonadati</taxon>
        <taxon>Verrucomicrobiota</taxon>
        <taxon>Opitutia</taxon>
        <taxon>Opitutales</taxon>
        <taxon>Opitutaceae</taxon>
        <taxon>Oleiharenicola</taxon>
    </lineage>
</organism>
<keyword evidence="7" id="KW-1133">Transmembrane helix</keyword>
<evidence type="ECO:0000256" key="4">
    <source>
        <dbReference type="ARBA" id="ARBA00023235"/>
    </source>
</evidence>
<keyword evidence="4 5" id="KW-0413">Isomerase</keyword>
<keyword evidence="7" id="KW-0812">Transmembrane</keyword>
<dbReference type="EC" id="5.2.1.8" evidence="6"/>
<dbReference type="Gene3D" id="3.10.50.40">
    <property type="match status" value="1"/>
</dbReference>
<evidence type="ECO:0000256" key="7">
    <source>
        <dbReference type="SAM" id="Phobius"/>
    </source>
</evidence>
<comment type="caution">
    <text evidence="9">The sequence shown here is derived from an EMBL/GenBank/DDBJ whole genome shotgun (WGS) entry which is preliminary data.</text>
</comment>
<dbReference type="Pfam" id="PF00254">
    <property type="entry name" value="FKBP_C"/>
    <property type="match status" value="1"/>
</dbReference>
<evidence type="ECO:0000256" key="1">
    <source>
        <dbReference type="ARBA" id="ARBA00000971"/>
    </source>
</evidence>